<gene>
    <name evidence="1" type="primary">Ken-052</name>
    <name evidence="1" type="ORF">SPIL2461_LOCUS20943</name>
</gene>
<comment type="caution">
    <text evidence="1">The sequence shown here is derived from an EMBL/GenBank/DDBJ whole genome shotgun (WGS) entry which is preliminary data.</text>
</comment>
<dbReference type="Proteomes" id="UP000649617">
    <property type="component" value="Unassembled WGS sequence"/>
</dbReference>
<evidence type="ECO:0000313" key="2">
    <source>
        <dbReference type="Proteomes" id="UP000649617"/>
    </source>
</evidence>
<dbReference type="AlphaFoldDB" id="A0A812XDM9"/>
<reference evidence="1" key="1">
    <citation type="submission" date="2021-02" db="EMBL/GenBank/DDBJ databases">
        <authorList>
            <person name="Dougan E. K."/>
            <person name="Rhodes N."/>
            <person name="Thang M."/>
            <person name="Chan C."/>
        </authorList>
    </citation>
    <scope>NUCLEOTIDE SEQUENCE</scope>
</reference>
<evidence type="ECO:0000313" key="1">
    <source>
        <dbReference type="EMBL" id="CAE7730307.1"/>
    </source>
</evidence>
<dbReference type="EMBL" id="CAJNIZ010045804">
    <property type="protein sequence ID" value="CAE7730307.1"/>
    <property type="molecule type" value="Genomic_DNA"/>
</dbReference>
<accession>A0A812XDM9</accession>
<protein>
    <submittedName>
        <fullName evidence="1">Ken-052 protein</fullName>
    </submittedName>
</protein>
<dbReference type="OrthoDB" id="435757at2759"/>
<organism evidence="1 2">
    <name type="scientific">Symbiodinium pilosum</name>
    <name type="common">Dinoflagellate</name>
    <dbReference type="NCBI Taxonomy" id="2952"/>
    <lineage>
        <taxon>Eukaryota</taxon>
        <taxon>Sar</taxon>
        <taxon>Alveolata</taxon>
        <taxon>Dinophyceae</taxon>
        <taxon>Suessiales</taxon>
        <taxon>Symbiodiniaceae</taxon>
        <taxon>Symbiodinium</taxon>
    </lineage>
</organism>
<sequence>MVRIRTLAQEALSWTFLEANQRLMWASVLEFDAVPIQELPPWFLERQNLTRRDMGVDLLSLDGRKAILCLTGKDEAASHVAIKRFIRTAGFVCKADEYLLVTAGSCKLGKVSRRWLQQHSAQLKTLSPQNKFQPGNALTASSVLEADRMADPSLRPCQQACLDACARGARVIEMACGTGKTRVMRELAKNFSGKVHVM</sequence>
<proteinExistence type="predicted"/>
<keyword evidence="2" id="KW-1185">Reference proteome</keyword>
<name>A0A812XDM9_SYMPI</name>